<dbReference type="EMBL" id="BK035399">
    <property type="protein sequence ID" value="DAG98325.1"/>
    <property type="molecule type" value="Genomic_DNA"/>
</dbReference>
<accession>A0A8S5VTV4</accession>
<dbReference type="Gene3D" id="3.40.50.300">
    <property type="entry name" value="P-loop containing nucleotide triphosphate hydrolases"/>
    <property type="match status" value="1"/>
</dbReference>
<proteinExistence type="predicted"/>
<sequence>MKKSRVCYCTLKIRLRWCWKVNKMTKRLKTSDNIIPTDNHVFIAGMTGTGKSFLCENYLAHYPNIIKLDTKNVVDERRRENKNLWAGLTENRDFSVVRTLDELPYIETPKIIYAPDFSEQTPENYDILFDWIFRRENTILWIDEFTDIGTASFCPTNLRRLYVQGRSKNVGVWACTQRPSGIPVISMANSRHFFIFDLNMVDDRKKVAQITGQPEFLEMPGGYNFLYYRVGSKKAIKAVLKI</sequence>
<protein>
    <submittedName>
        <fullName evidence="1">Uncharacterized protein</fullName>
    </submittedName>
</protein>
<reference evidence="1" key="1">
    <citation type="journal article" date="2021" name="Proc. Natl. Acad. Sci. U.S.A.">
        <title>A Catalog of Tens of Thousands of Viruses from Human Metagenomes Reveals Hidden Associations with Chronic Diseases.</title>
        <authorList>
            <person name="Tisza M.J."/>
            <person name="Buck C.B."/>
        </authorList>
    </citation>
    <scope>NUCLEOTIDE SEQUENCE</scope>
    <source>
        <strain evidence="1">CtUCb13</strain>
    </source>
</reference>
<dbReference type="SUPFAM" id="SSF52540">
    <property type="entry name" value="P-loop containing nucleoside triphosphate hydrolases"/>
    <property type="match status" value="1"/>
</dbReference>
<organism evidence="1">
    <name type="scientific">Tectiviridae sp</name>
    <dbReference type="NCBI Taxonomy" id="2831614"/>
    <lineage>
        <taxon>Viruses</taxon>
        <taxon>Varidnaviria</taxon>
        <taxon>Bamfordvirae</taxon>
        <taxon>Preplasmiviricota</taxon>
        <taxon>Prepoliviricotina</taxon>
        <taxon>Tectiliviricetes</taxon>
        <taxon>Kalamavirales</taxon>
        <taxon>Tectiviridae</taxon>
    </lineage>
</organism>
<name>A0A8S5VTV4_9VIRU</name>
<dbReference type="InterPro" id="IPR027417">
    <property type="entry name" value="P-loop_NTPase"/>
</dbReference>
<evidence type="ECO:0000313" key="1">
    <source>
        <dbReference type="EMBL" id="DAG98325.1"/>
    </source>
</evidence>